<evidence type="ECO:0000256" key="2">
    <source>
        <dbReference type="ARBA" id="ARBA00022491"/>
    </source>
</evidence>
<comment type="similarity">
    <text evidence="1">Belongs to the Fur family.</text>
</comment>
<protein>
    <submittedName>
        <fullName evidence="8">Fur family ferric uptake transcriptional regulator</fullName>
    </submittedName>
</protein>
<keyword evidence="4" id="KW-0805">Transcription regulation</keyword>
<evidence type="ECO:0000256" key="5">
    <source>
        <dbReference type="ARBA" id="ARBA00023125"/>
    </source>
</evidence>
<comment type="caution">
    <text evidence="8">The sequence shown here is derived from an EMBL/GenBank/DDBJ whole genome shotgun (WGS) entry which is preliminary data.</text>
</comment>
<dbReference type="Pfam" id="PF01475">
    <property type="entry name" value="FUR"/>
    <property type="match status" value="1"/>
</dbReference>
<evidence type="ECO:0000256" key="1">
    <source>
        <dbReference type="ARBA" id="ARBA00007957"/>
    </source>
</evidence>
<dbReference type="PANTHER" id="PTHR33202:SF22">
    <property type="entry name" value="HYDROGEN PEROXIDE SENSITIVE REPRESSOR"/>
    <property type="match status" value="1"/>
</dbReference>
<organism evidence="8 9">
    <name type="scientific">Nocardioides aromaticivorans</name>
    <dbReference type="NCBI Taxonomy" id="200618"/>
    <lineage>
        <taxon>Bacteria</taxon>
        <taxon>Bacillati</taxon>
        <taxon>Actinomycetota</taxon>
        <taxon>Actinomycetes</taxon>
        <taxon>Propionibacteriales</taxon>
        <taxon>Nocardioidaceae</taxon>
        <taxon>Nocardioides</taxon>
    </lineage>
</organism>
<evidence type="ECO:0000313" key="9">
    <source>
        <dbReference type="Proteomes" id="UP000562045"/>
    </source>
</evidence>
<evidence type="ECO:0000256" key="7">
    <source>
        <dbReference type="PIRSR" id="PIRSR602481-1"/>
    </source>
</evidence>
<dbReference type="AlphaFoldDB" id="A0A7Y9ZIX3"/>
<dbReference type="Proteomes" id="UP000562045">
    <property type="component" value="Unassembled WGS sequence"/>
</dbReference>
<evidence type="ECO:0000313" key="8">
    <source>
        <dbReference type="EMBL" id="NYI46294.1"/>
    </source>
</evidence>
<dbReference type="InterPro" id="IPR043135">
    <property type="entry name" value="Fur_C"/>
</dbReference>
<sequence length="146" mass="15731">MTGAEARLRRAGVRVTPQRLAVMAVLERARGEGAHLLATEVADRSREILGRVATQTVYDCLDALVAAGLVRRVALPEGPVRFESTSGPDHHHLFCTGCGRIMNLPGPQASAHPDLIERSGFDVGYAETVHVGRCRVCRQQPGRPSA</sequence>
<dbReference type="InterPro" id="IPR002481">
    <property type="entry name" value="FUR"/>
</dbReference>
<dbReference type="CDD" id="cd07153">
    <property type="entry name" value="Fur_like"/>
    <property type="match status" value="1"/>
</dbReference>
<evidence type="ECO:0000256" key="4">
    <source>
        <dbReference type="ARBA" id="ARBA00023015"/>
    </source>
</evidence>
<keyword evidence="5" id="KW-0238">DNA-binding</keyword>
<dbReference type="GO" id="GO:0003700">
    <property type="term" value="F:DNA-binding transcription factor activity"/>
    <property type="evidence" value="ECO:0007669"/>
    <property type="project" value="InterPro"/>
</dbReference>
<feature type="binding site" evidence="7">
    <location>
        <position position="95"/>
    </location>
    <ligand>
        <name>Zn(2+)</name>
        <dbReference type="ChEBI" id="CHEBI:29105"/>
    </ligand>
</feature>
<dbReference type="PANTHER" id="PTHR33202">
    <property type="entry name" value="ZINC UPTAKE REGULATION PROTEIN"/>
    <property type="match status" value="1"/>
</dbReference>
<dbReference type="SUPFAM" id="SSF46785">
    <property type="entry name" value="Winged helix' DNA-binding domain"/>
    <property type="match status" value="1"/>
</dbReference>
<keyword evidence="2" id="KW-0678">Repressor</keyword>
<keyword evidence="7" id="KW-0479">Metal-binding</keyword>
<dbReference type="GO" id="GO:0045892">
    <property type="term" value="P:negative regulation of DNA-templated transcription"/>
    <property type="evidence" value="ECO:0007669"/>
    <property type="project" value="TreeGrafter"/>
</dbReference>
<dbReference type="EMBL" id="JACBZM010000001">
    <property type="protein sequence ID" value="NYI46294.1"/>
    <property type="molecule type" value="Genomic_DNA"/>
</dbReference>
<evidence type="ECO:0000256" key="6">
    <source>
        <dbReference type="ARBA" id="ARBA00023163"/>
    </source>
</evidence>
<dbReference type="GO" id="GO:0008270">
    <property type="term" value="F:zinc ion binding"/>
    <property type="evidence" value="ECO:0007669"/>
    <property type="project" value="TreeGrafter"/>
</dbReference>
<feature type="binding site" evidence="7">
    <location>
        <position position="137"/>
    </location>
    <ligand>
        <name>Zn(2+)</name>
        <dbReference type="ChEBI" id="CHEBI:29105"/>
    </ligand>
</feature>
<name>A0A7Y9ZIX3_9ACTN</name>
<dbReference type="GO" id="GO:0000976">
    <property type="term" value="F:transcription cis-regulatory region binding"/>
    <property type="evidence" value="ECO:0007669"/>
    <property type="project" value="TreeGrafter"/>
</dbReference>
<dbReference type="GO" id="GO:1900376">
    <property type="term" value="P:regulation of secondary metabolite biosynthetic process"/>
    <property type="evidence" value="ECO:0007669"/>
    <property type="project" value="TreeGrafter"/>
</dbReference>
<gene>
    <name evidence="8" type="ORF">BJ993_003374</name>
</gene>
<evidence type="ECO:0000256" key="3">
    <source>
        <dbReference type="ARBA" id="ARBA00022833"/>
    </source>
</evidence>
<comment type="cofactor">
    <cofactor evidence="7">
        <name>Zn(2+)</name>
        <dbReference type="ChEBI" id="CHEBI:29105"/>
    </cofactor>
    <text evidence="7">Binds 1 zinc ion per subunit.</text>
</comment>
<reference evidence="8 9" key="1">
    <citation type="submission" date="2020-07" db="EMBL/GenBank/DDBJ databases">
        <title>Sequencing the genomes of 1000 actinobacteria strains.</title>
        <authorList>
            <person name="Klenk H.-P."/>
        </authorList>
    </citation>
    <scope>NUCLEOTIDE SEQUENCE [LARGE SCALE GENOMIC DNA]</scope>
    <source>
        <strain evidence="8 9">DSM 15131</strain>
    </source>
</reference>
<dbReference type="InterPro" id="IPR036388">
    <property type="entry name" value="WH-like_DNA-bd_sf"/>
</dbReference>
<feature type="binding site" evidence="7">
    <location>
        <position position="98"/>
    </location>
    <ligand>
        <name>Zn(2+)</name>
        <dbReference type="ChEBI" id="CHEBI:29105"/>
    </ligand>
</feature>
<dbReference type="Gene3D" id="1.10.10.10">
    <property type="entry name" value="Winged helix-like DNA-binding domain superfamily/Winged helix DNA-binding domain"/>
    <property type="match status" value="1"/>
</dbReference>
<dbReference type="RefSeq" id="WP_179650125.1">
    <property type="nucleotide sequence ID" value="NZ_JACBZM010000001.1"/>
</dbReference>
<keyword evidence="6" id="KW-0804">Transcription</keyword>
<dbReference type="InterPro" id="IPR036390">
    <property type="entry name" value="WH_DNA-bd_sf"/>
</dbReference>
<proteinExistence type="inferred from homology"/>
<keyword evidence="3 7" id="KW-0862">Zinc</keyword>
<feature type="binding site" evidence="7">
    <location>
        <position position="134"/>
    </location>
    <ligand>
        <name>Zn(2+)</name>
        <dbReference type="ChEBI" id="CHEBI:29105"/>
    </ligand>
</feature>
<accession>A0A7Y9ZIX3</accession>
<dbReference type="Gene3D" id="3.30.1490.190">
    <property type="match status" value="1"/>
</dbReference>